<dbReference type="GO" id="GO:0050152">
    <property type="term" value="F:omega-amidase activity"/>
    <property type="evidence" value="ECO:0007669"/>
    <property type="project" value="UniProtKB-EC"/>
</dbReference>
<organism evidence="7">
    <name type="scientific">Anopheles sinensis</name>
    <name type="common">Mosquito</name>
    <dbReference type="NCBI Taxonomy" id="74873"/>
    <lineage>
        <taxon>Eukaryota</taxon>
        <taxon>Metazoa</taxon>
        <taxon>Ecdysozoa</taxon>
        <taxon>Arthropoda</taxon>
        <taxon>Hexapoda</taxon>
        <taxon>Insecta</taxon>
        <taxon>Pterygota</taxon>
        <taxon>Neoptera</taxon>
        <taxon>Endopterygota</taxon>
        <taxon>Diptera</taxon>
        <taxon>Nematocera</taxon>
        <taxon>Culicoidea</taxon>
        <taxon>Culicidae</taxon>
        <taxon>Anophelinae</taxon>
        <taxon>Anopheles</taxon>
    </lineage>
</organism>
<proteinExistence type="predicted"/>
<dbReference type="EnsemblMetazoa" id="ASIC011996-RA">
    <property type="protein sequence ID" value="ASIC011996-PA"/>
    <property type="gene ID" value="ASIC011996"/>
</dbReference>
<dbReference type="EMBL" id="ATLV01019415">
    <property type="status" value="NOT_ANNOTATED_CDS"/>
    <property type="molecule type" value="Genomic_DNA"/>
</dbReference>
<feature type="domain" description="CN hydrolase" evidence="6">
    <location>
        <begin position="3"/>
        <end position="250"/>
    </location>
</feature>
<dbReference type="STRING" id="74873.A0A084W1R4"/>
<dbReference type="CDD" id="cd07572">
    <property type="entry name" value="nit"/>
    <property type="match status" value="1"/>
</dbReference>
<reference evidence="7 9" key="1">
    <citation type="journal article" date="2014" name="BMC Genomics">
        <title>Genome sequence of Anopheles sinensis provides insight into genetics basis of mosquito competence for malaria parasites.</title>
        <authorList>
            <person name="Zhou D."/>
            <person name="Zhang D."/>
            <person name="Ding G."/>
            <person name="Shi L."/>
            <person name="Hou Q."/>
            <person name="Ye Y."/>
            <person name="Xu Y."/>
            <person name="Zhou H."/>
            <person name="Xiong C."/>
            <person name="Li S."/>
            <person name="Yu J."/>
            <person name="Hong S."/>
            <person name="Yu X."/>
            <person name="Zou P."/>
            <person name="Chen C."/>
            <person name="Chang X."/>
            <person name="Wang W."/>
            <person name="Lv Y."/>
            <person name="Sun Y."/>
            <person name="Ma L."/>
            <person name="Shen B."/>
            <person name="Zhu C."/>
        </authorList>
    </citation>
    <scope>NUCLEOTIDE SEQUENCE [LARGE SCALE GENOMIC DNA]</scope>
</reference>
<dbReference type="GO" id="GO:0005739">
    <property type="term" value="C:mitochondrion"/>
    <property type="evidence" value="ECO:0007669"/>
    <property type="project" value="TreeGrafter"/>
</dbReference>
<keyword evidence="9" id="KW-1185">Reference proteome</keyword>
<dbReference type="GO" id="GO:0006107">
    <property type="term" value="P:oxaloacetate metabolic process"/>
    <property type="evidence" value="ECO:0007669"/>
    <property type="project" value="TreeGrafter"/>
</dbReference>
<evidence type="ECO:0000256" key="3">
    <source>
        <dbReference type="ARBA" id="ARBA00039118"/>
    </source>
</evidence>
<dbReference type="InterPro" id="IPR045254">
    <property type="entry name" value="Nit1/2_C-N_Hydrolase"/>
</dbReference>
<dbReference type="VEuPathDB" id="VectorBase:ASIS023497"/>
<dbReference type="Pfam" id="PF00795">
    <property type="entry name" value="CN_hydrolase"/>
    <property type="match status" value="1"/>
</dbReference>
<protein>
    <recommendedName>
        <fullName evidence="3">omega-amidase</fullName>
        <ecNumber evidence="3">3.5.1.3</ecNumber>
    </recommendedName>
    <alternativeName>
        <fullName evidence="4">Nitrilase homolog 2</fullName>
    </alternativeName>
</protein>
<dbReference type="PANTHER" id="PTHR23088">
    <property type="entry name" value="NITRILASE-RELATED"/>
    <property type="match status" value="1"/>
</dbReference>
<evidence type="ECO:0000313" key="8">
    <source>
        <dbReference type="EnsemblMetazoa" id="ASIC011996-PA"/>
    </source>
</evidence>
<dbReference type="PROSITE" id="PS50263">
    <property type="entry name" value="CN_HYDROLASE"/>
    <property type="match status" value="1"/>
</dbReference>
<dbReference type="Proteomes" id="UP000030765">
    <property type="component" value="Unassembled WGS sequence"/>
</dbReference>
<evidence type="ECO:0000313" key="9">
    <source>
        <dbReference type="Proteomes" id="UP000030765"/>
    </source>
</evidence>
<dbReference type="AlphaFoldDB" id="A0A084W1R4"/>
<dbReference type="Gene3D" id="3.60.110.10">
    <property type="entry name" value="Carbon-nitrogen hydrolase"/>
    <property type="match status" value="1"/>
</dbReference>
<evidence type="ECO:0000256" key="2">
    <source>
        <dbReference type="ARBA" id="ARBA00036637"/>
    </source>
</evidence>
<dbReference type="GO" id="GO:0006528">
    <property type="term" value="P:asparagine metabolic process"/>
    <property type="evidence" value="ECO:0007669"/>
    <property type="project" value="TreeGrafter"/>
</dbReference>
<evidence type="ECO:0000256" key="4">
    <source>
        <dbReference type="ARBA" id="ARBA00041576"/>
    </source>
</evidence>
<evidence type="ECO:0000313" key="7">
    <source>
        <dbReference type="EMBL" id="KFB44158.1"/>
    </source>
</evidence>
<dbReference type="OrthoDB" id="10250282at2759"/>
<gene>
    <name evidence="7" type="ORF">ZHAS_00011996</name>
</gene>
<comment type="catalytic activity">
    <reaction evidence="2">
        <text>2-oxoglutaramate + H2O = 2-oxoglutarate + NH4(+)</text>
        <dbReference type="Rhea" id="RHEA:32963"/>
        <dbReference type="ChEBI" id="CHEBI:15377"/>
        <dbReference type="ChEBI" id="CHEBI:16769"/>
        <dbReference type="ChEBI" id="CHEBI:16810"/>
        <dbReference type="ChEBI" id="CHEBI:28938"/>
        <dbReference type="EC" id="3.5.1.3"/>
    </reaction>
    <physiologicalReaction direction="left-to-right" evidence="2">
        <dbReference type="Rhea" id="RHEA:32964"/>
    </physiologicalReaction>
</comment>
<evidence type="ECO:0000259" key="6">
    <source>
        <dbReference type="PROSITE" id="PS50263"/>
    </source>
</evidence>
<evidence type="ECO:0000256" key="5">
    <source>
        <dbReference type="ARBA" id="ARBA00048745"/>
    </source>
</evidence>
<dbReference type="EC" id="3.5.1.3" evidence="3"/>
<dbReference type="VEuPathDB" id="VectorBase:ASIC011996"/>
<dbReference type="PANTHER" id="PTHR23088:SF30">
    <property type="entry name" value="OMEGA-AMIDASE NIT2"/>
    <property type="match status" value="1"/>
</dbReference>
<keyword evidence="1" id="KW-0378">Hydrolase</keyword>
<dbReference type="EMBL" id="KE525269">
    <property type="protein sequence ID" value="KFB44158.1"/>
    <property type="molecule type" value="Genomic_DNA"/>
</dbReference>
<sequence length="278" mass="30880">MTIRIALIQLRVVESKEKNLKNACDLIRISKKEKEANVVVLPECFNAPYTAEMLRDVAEEIPNGETSRALSTAARDFGVYVVGGSIVESCGGRLYNTCTVWGPEGDLVATYRKVVKRKGTVLSGKTTVAETKLFTAGSQYATFTVGETRIGLGICWDMRFAEFATAYRTMGCDLLIYPAVCDVPTGEQHWELLAKARALDNQAFVAFCSPARDTHAKLIPYGHSLVVDPWGQVIQRATEFQEIVVADLVLKELTVVRQRIPVFEQKRSDLYELKVGYS</sequence>
<dbReference type="InterPro" id="IPR003010">
    <property type="entry name" value="C-N_Hydrolase"/>
</dbReference>
<dbReference type="GO" id="GO:0006541">
    <property type="term" value="P:glutamine metabolic process"/>
    <property type="evidence" value="ECO:0007669"/>
    <property type="project" value="TreeGrafter"/>
</dbReference>
<evidence type="ECO:0000256" key="1">
    <source>
        <dbReference type="ARBA" id="ARBA00022801"/>
    </source>
</evidence>
<accession>A0A084W1R4</accession>
<dbReference type="InterPro" id="IPR036526">
    <property type="entry name" value="C-N_Hydrolase_sf"/>
</dbReference>
<dbReference type="OMA" id="SICYDMW"/>
<name>A0A084W1R4_ANOSI</name>
<reference evidence="8" key="2">
    <citation type="submission" date="2020-05" db="UniProtKB">
        <authorList>
            <consortium name="EnsemblMetazoa"/>
        </authorList>
    </citation>
    <scope>IDENTIFICATION</scope>
</reference>
<comment type="catalytic activity">
    <reaction evidence="5">
        <text>2-oxosuccinamate + H2O = oxaloacetate + NH4(+)</text>
        <dbReference type="Rhea" id="RHEA:59412"/>
        <dbReference type="ChEBI" id="CHEBI:15377"/>
        <dbReference type="ChEBI" id="CHEBI:16452"/>
        <dbReference type="ChEBI" id="CHEBI:28938"/>
        <dbReference type="ChEBI" id="CHEBI:57735"/>
        <dbReference type="EC" id="3.5.1.3"/>
    </reaction>
    <physiologicalReaction direction="left-to-right" evidence="5">
        <dbReference type="Rhea" id="RHEA:59413"/>
    </physiologicalReaction>
</comment>
<dbReference type="SUPFAM" id="SSF56317">
    <property type="entry name" value="Carbon-nitrogen hydrolase"/>
    <property type="match status" value="1"/>
</dbReference>